<dbReference type="EMBL" id="JALBUU010000004">
    <property type="protein sequence ID" value="MCI0753929.1"/>
    <property type="molecule type" value="Genomic_DNA"/>
</dbReference>
<dbReference type="NCBIfam" id="NF008741">
    <property type="entry name" value="PRK11770.1-3"/>
    <property type="match status" value="1"/>
</dbReference>
<feature type="transmembrane region" description="Helical" evidence="1">
    <location>
        <begin position="69"/>
        <end position="89"/>
    </location>
</feature>
<keyword evidence="1" id="KW-0997">Cell inner membrane</keyword>
<dbReference type="PANTHER" id="PTHR42903">
    <property type="entry name" value="INNER MEMBRANE PROTEIN YCCF"/>
    <property type="match status" value="1"/>
</dbReference>
<dbReference type="Pfam" id="PF03733">
    <property type="entry name" value="YccF"/>
    <property type="match status" value="2"/>
</dbReference>
<dbReference type="InterPro" id="IPR052937">
    <property type="entry name" value="Inner_membrane_protein"/>
</dbReference>
<keyword evidence="4" id="KW-1185">Reference proteome</keyword>
<protein>
    <recommendedName>
        <fullName evidence="1">Inner membrane protein YccF</fullName>
    </recommendedName>
</protein>
<dbReference type="InterPro" id="IPR031308">
    <property type="entry name" value="UCP028777"/>
</dbReference>
<keyword evidence="1" id="KW-1133">Transmembrane helix</keyword>
<feature type="domain" description="Inner membrane component" evidence="2">
    <location>
        <begin position="77"/>
        <end position="127"/>
    </location>
</feature>
<organism evidence="3 4">
    <name type="scientific">Teichococcus vastitatis</name>
    <dbReference type="NCBI Taxonomy" id="2307076"/>
    <lineage>
        <taxon>Bacteria</taxon>
        <taxon>Pseudomonadati</taxon>
        <taxon>Pseudomonadota</taxon>
        <taxon>Alphaproteobacteria</taxon>
        <taxon>Acetobacterales</taxon>
        <taxon>Roseomonadaceae</taxon>
        <taxon>Roseomonas</taxon>
    </lineage>
</organism>
<accession>A0ABS9W3S4</accession>
<feature type="domain" description="Inner membrane component" evidence="2">
    <location>
        <begin position="4"/>
        <end position="55"/>
    </location>
</feature>
<proteinExistence type="predicted"/>
<feature type="transmembrane region" description="Helical" evidence="1">
    <location>
        <begin position="95"/>
        <end position="115"/>
    </location>
</feature>
<keyword evidence="1" id="KW-0472">Membrane</keyword>
<dbReference type="InterPro" id="IPR005185">
    <property type="entry name" value="YccF"/>
</dbReference>
<dbReference type="Proteomes" id="UP001201985">
    <property type="component" value="Unassembled WGS sequence"/>
</dbReference>
<evidence type="ECO:0000313" key="3">
    <source>
        <dbReference type="EMBL" id="MCI0753929.1"/>
    </source>
</evidence>
<dbReference type="RefSeq" id="WP_238384085.1">
    <property type="nucleotide sequence ID" value="NZ_JALBUU010000004.1"/>
</dbReference>
<evidence type="ECO:0000259" key="2">
    <source>
        <dbReference type="Pfam" id="PF03733"/>
    </source>
</evidence>
<sequence length="163" mass="17452">MALLLNILWNVPGLGFIPALFWLLAAAIMALTVIGLPWARACLMLAGYSFMPFGRRLVSLEELTGAPSVGTGPLGTVANVLWFVLAGIWLCLTHLTAAAACAVTIIGLPFAWAHLKLAAASLFPVGKRVVPNDVADAVELGQGRLGLDRLRSRPWASRPRENR</sequence>
<gene>
    <name evidence="3" type="ORF">MON41_09180</name>
</gene>
<dbReference type="PIRSF" id="PIRSF028777">
    <property type="entry name" value="UCP028777"/>
    <property type="match status" value="1"/>
</dbReference>
<reference evidence="3 4" key="1">
    <citation type="submission" date="2022-03" db="EMBL/GenBank/DDBJ databases">
        <title>Complete genome analysis of Roseomonas KG 17.1 : a prolific producer of plant growth promoters.</title>
        <authorList>
            <person name="Saadouli I."/>
            <person name="Najjari A."/>
            <person name="Mosbah A."/>
            <person name="Ouzari H.I."/>
        </authorList>
    </citation>
    <scope>NUCLEOTIDE SEQUENCE [LARGE SCALE GENOMIC DNA]</scope>
    <source>
        <strain evidence="3 4">KG17-1</strain>
    </source>
</reference>
<name>A0ABS9W3S4_9PROT</name>
<feature type="transmembrane region" description="Helical" evidence="1">
    <location>
        <begin position="20"/>
        <end position="48"/>
    </location>
</feature>
<keyword evidence="1" id="KW-0812">Transmembrane</keyword>
<evidence type="ECO:0000256" key="1">
    <source>
        <dbReference type="PIRNR" id="PIRNR028777"/>
    </source>
</evidence>
<comment type="subcellular location">
    <subcellularLocation>
        <location evidence="1">Cell inner membrane</location>
        <topology evidence="1">Multi-pass membrane protein</topology>
    </subcellularLocation>
</comment>
<dbReference type="PANTHER" id="PTHR42903:SF1">
    <property type="entry name" value="INNER MEMBRANE PROTEIN YCCF"/>
    <property type="match status" value="1"/>
</dbReference>
<comment type="caution">
    <text evidence="3">The sequence shown here is derived from an EMBL/GenBank/DDBJ whole genome shotgun (WGS) entry which is preliminary data.</text>
</comment>
<keyword evidence="1" id="KW-1003">Cell membrane</keyword>
<evidence type="ECO:0000313" key="4">
    <source>
        <dbReference type="Proteomes" id="UP001201985"/>
    </source>
</evidence>